<evidence type="ECO:0000313" key="3">
    <source>
        <dbReference type="Proteomes" id="UP000293781"/>
    </source>
</evidence>
<evidence type="ECO:0000313" key="2">
    <source>
        <dbReference type="EMBL" id="RZT79790.1"/>
    </source>
</evidence>
<proteinExistence type="predicted"/>
<dbReference type="InterPro" id="IPR041581">
    <property type="entry name" value="Glyoxalase_6"/>
</dbReference>
<dbReference type="AlphaFoldDB" id="A0A4V2FP71"/>
<name>A0A4V2FP71_9ACTN</name>
<dbReference type="Gene3D" id="3.10.180.10">
    <property type="entry name" value="2,3-Dihydroxybiphenyl 1,2-Dioxygenase, domain 1"/>
    <property type="match status" value="2"/>
</dbReference>
<dbReference type="EMBL" id="SHKK01000001">
    <property type="protein sequence ID" value="RZT79790.1"/>
    <property type="molecule type" value="Genomic_DNA"/>
</dbReference>
<dbReference type="PANTHER" id="PTHR35908">
    <property type="entry name" value="HYPOTHETICAL FUSION PROTEIN"/>
    <property type="match status" value="1"/>
</dbReference>
<feature type="domain" description="Glyoxalase-like" evidence="1">
    <location>
        <begin position="145"/>
        <end position="248"/>
    </location>
</feature>
<dbReference type="SUPFAM" id="SSF54593">
    <property type="entry name" value="Glyoxalase/Bleomycin resistance protein/Dihydroxybiphenyl dioxygenase"/>
    <property type="match status" value="2"/>
</dbReference>
<feature type="domain" description="Glyoxalase-like" evidence="1">
    <location>
        <begin position="30"/>
        <end position="132"/>
    </location>
</feature>
<sequence length="255" mass="27688">MVSRRSGAVRTDMPRSTRHAGTVIARFKDLCLDAADPIALGGFWARLLDADMADAGDGDTRVDPRDARSPAESIWVNKVPEPRVGRTRVHLDLRLADSDPAALLAQGAQLVREPDNDGRWVLADPEGNEFCALAPDADSRPGPFQLVVDALDPAAQATWWAGALGGTVEHGPTDTAVLGAAGLPWERWLFDGVREPKTVKNRLHWDVELTDPEPMALIAAGATLLREPLDDAHWWWVLADPEGNEFCAFAPRPTG</sequence>
<evidence type="ECO:0000259" key="1">
    <source>
        <dbReference type="Pfam" id="PF18029"/>
    </source>
</evidence>
<dbReference type="PANTHER" id="PTHR35908:SF1">
    <property type="entry name" value="CONSERVED PROTEIN"/>
    <property type="match status" value="1"/>
</dbReference>
<dbReference type="Proteomes" id="UP000293781">
    <property type="component" value="Unassembled WGS sequence"/>
</dbReference>
<dbReference type="InterPro" id="IPR029068">
    <property type="entry name" value="Glyas_Bleomycin-R_OHBP_Dase"/>
</dbReference>
<organism evidence="2 3">
    <name type="scientific">Micromonospora violae</name>
    <dbReference type="NCBI Taxonomy" id="1278207"/>
    <lineage>
        <taxon>Bacteria</taxon>
        <taxon>Bacillati</taxon>
        <taxon>Actinomycetota</taxon>
        <taxon>Actinomycetes</taxon>
        <taxon>Micromonosporales</taxon>
        <taxon>Micromonosporaceae</taxon>
        <taxon>Micromonospora</taxon>
    </lineage>
</organism>
<protein>
    <recommendedName>
        <fullName evidence="1">Glyoxalase-like domain-containing protein</fullName>
    </recommendedName>
</protein>
<dbReference type="Pfam" id="PF18029">
    <property type="entry name" value="Glyoxalase_6"/>
    <property type="match status" value="2"/>
</dbReference>
<gene>
    <name evidence="2" type="ORF">EV382_3030</name>
</gene>
<reference evidence="2 3" key="1">
    <citation type="submission" date="2019-02" db="EMBL/GenBank/DDBJ databases">
        <title>Sequencing the genomes of 1000 actinobacteria strains.</title>
        <authorList>
            <person name="Klenk H.-P."/>
        </authorList>
    </citation>
    <scope>NUCLEOTIDE SEQUENCE [LARGE SCALE GENOMIC DNA]</scope>
    <source>
        <strain evidence="2 3">DSM 45888</strain>
    </source>
</reference>
<keyword evidence="3" id="KW-1185">Reference proteome</keyword>
<comment type="caution">
    <text evidence="2">The sequence shown here is derived from an EMBL/GenBank/DDBJ whole genome shotgun (WGS) entry which is preliminary data.</text>
</comment>
<accession>A0A4V2FP71</accession>